<keyword evidence="4" id="KW-0410">Iron transport</keyword>
<dbReference type="InterPro" id="IPR012910">
    <property type="entry name" value="Plug_dom"/>
</dbReference>
<comment type="caution">
    <text evidence="18">The sequence shown here is derived from an EMBL/GenBank/DDBJ whole genome shotgun (WGS) entry which is preliminary data.</text>
</comment>
<evidence type="ECO:0000256" key="13">
    <source>
        <dbReference type="PROSITE-ProRule" id="PRU10144"/>
    </source>
</evidence>
<organism evidence="18 19">
    <name type="scientific">Sphingobium lignivorans</name>
    <dbReference type="NCBI Taxonomy" id="2735886"/>
    <lineage>
        <taxon>Bacteria</taxon>
        <taxon>Pseudomonadati</taxon>
        <taxon>Pseudomonadota</taxon>
        <taxon>Alphaproteobacteria</taxon>
        <taxon>Sphingomonadales</taxon>
        <taxon>Sphingomonadaceae</taxon>
        <taxon>Sphingobium</taxon>
    </lineage>
</organism>
<dbReference type="InterPro" id="IPR036942">
    <property type="entry name" value="Beta-barrel_TonB_sf"/>
</dbReference>
<dbReference type="PROSITE" id="PS01156">
    <property type="entry name" value="TONB_DEPENDENT_REC_2"/>
    <property type="match status" value="1"/>
</dbReference>
<dbReference type="PANTHER" id="PTHR32552">
    <property type="entry name" value="FERRICHROME IRON RECEPTOR-RELATED"/>
    <property type="match status" value="1"/>
</dbReference>
<dbReference type="PROSITE" id="PS52016">
    <property type="entry name" value="TONB_DEPENDENT_REC_3"/>
    <property type="match status" value="1"/>
</dbReference>
<evidence type="ECO:0000256" key="2">
    <source>
        <dbReference type="ARBA" id="ARBA00022448"/>
    </source>
</evidence>
<keyword evidence="5 12" id="KW-0812">Transmembrane</keyword>
<keyword evidence="10 12" id="KW-0472">Membrane</keyword>
<evidence type="ECO:0000256" key="14">
    <source>
        <dbReference type="RuleBase" id="RU003357"/>
    </source>
</evidence>
<feature type="short sequence motif" description="TonB C-terminal box" evidence="13">
    <location>
        <begin position="935"/>
        <end position="952"/>
    </location>
</feature>
<evidence type="ECO:0000256" key="7">
    <source>
        <dbReference type="ARBA" id="ARBA00023004"/>
    </source>
</evidence>
<keyword evidence="7" id="KW-0408">Iron</keyword>
<comment type="subcellular location">
    <subcellularLocation>
        <location evidence="1 12">Cell outer membrane</location>
        <topology evidence="1 12">Multi-pass membrane protein</topology>
    </subcellularLocation>
</comment>
<protein>
    <submittedName>
        <fullName evidence="18">Outer membrane receptor protein involved in Fe transport</fullName>
    </submittedName>
</protein>
<dbReference type="Pfam" id="PF07715">
    <property type="entry name" value="Plug"/>
    <property type="match status" value="1"/>
</dbReference>
<dbReference type="RefSeq" id="WP_184156473.1">
    <property type="nucleotide sequence ID" value="NZ_JACHKA010000001.1"/>
</dbReference>
<evidence type="ECO:0000259" key="16">
    <source>
        <dbReference type="Pfam" id="PF00593"/>
    </source>
</evidence>
<dbReference type="PANTHER" id="PTHR32552:SF81">
    <property type="entry name" value="TONB-DEPENDENT OUTER MEMBRANE RECEPTOR"/>
    <property type="match status" value="1"/>
</dbReference>
<dbReference type="EMBL" id="JACHKA010000001">
    <property type="protein sequence ID" value="MBB5987814.1"/>
    <property type="molecule type" value="Genomic_DNA"/>
</dbReference>
<evidence type="ECO:0000313" key="19">
    <source>
        <dbReference type="Proteomes" id="UP001138540"/>
    </source>
</evidence>
<comment type="similarity">
    <text evidence="12 14">Belongs to the TonB-dependent receptor family.</text>
</comment>
<feature type="domain" description="TonB-dependent receptor plug" evidence="17">
    <location>
        <begin position="58"/>
        <end position="165"/>
    </location>
</feature>
<gene>
    <name evidence="18" type="ORF">HNP60_003788</name>
</gene>
<dbReference type="Proteomes" id="UP001138540">
    <property type="component" value="Unassembled WGS sequence"/>
</dbReference>
<keyword evidence="3 12" id="KW-1134">Transmembrane beta strand</keyword>
<keyword evidence="8" id="KW-0406">Ion transport</keyword>
<dbReference type="InterPro" id="IPR039426">
    <property type="entry name" value="TonB-dep_rcpt-like"/>
</dbReference>
<dbReference type="InterPro" id="IPR000531">
    <property type="entry name" value="Beta-barrel_TonB"/>
</dbReference>
<reference evidence="18 19" key="1">
    <citation type="submission" date="2020-08" db="EMBL/GenBank/DDBJ databases">
        <title>Exploring microbial biodiversity for novel pathways involved in the catabolism of aromatic compounds derived from lignin.</title>
        <authorList>
            <person name="Elkins J."/>
        </authorList>
    </citation>
    <scope>NUCLEOTIDE SEQUENCE [LARGE SCALE GENOMIC DNA]</scope>
    <source>
        <strain evidence="18 19">B1D3A</strain>
    </source>
</reference>
<dbReference type="Gene3D" id="2.40.170.20">
    <property type="entry name" value="TonB-dependent receptor, beta-barrel domain"/>
    <property type="match status" value="2"/>
</dbReference>
<sequence length="952" mass="101110">MQRPAFFVSASLAAMLCALAAPALAQDGSAGTLPQDAADDPDSAGDIIVTATRRASPLAEVPIAVSAVTAQSLQNSGANDIRQLNQLAPSLLVSSTGSEANGAARIRGVGTVGDNPGLESSVAVFIDGVYRSRTGAGLTDLGEIERIEVLRGPQGTLFGRNASAGLLNIVSKSPSFTFGASGELSYGNYEFWRAAGRVTGPISETIAASLDGVYSRRDGFLKIVDATGNETGDTNDRNRYFLRGQLLFEPTSDLSIRLIGDYTNRDESCCGAVFIDTGEEVGTSPTNYTQNATNRIVTILGALGTRFPNGATPYAQDPYERKISITPGRDYVSDLKDWGVSAEINYDLGSAKLTSITAYRDYKSADYGDYDYSTADLLYRDPGTFRQFRTFTQELRLQGSAFGEALDWLVGGYYANEKLTLRDNIRFGADYGRFAACRLMAGAGNTSNLAPTQLALCGAPIDGNPATPDVGNLIAGTQANLNAGLTQAFVNAGLPLANAQAQAAAISGGLGQGLTALATIPTGAGDTDTRYYQKSENWALFTHNIVHLTDRLDLTLGLRYTNERKRFSADLNNNNATCAALQASALPGVATNAQLGSAAQLAGGILTLACLGNASTSLNGLDLQDSFNDDEFTGTAVLSYKVGGGVMVYGGYSRGYKAGGYNLDRFELGNRGVAPAISPITYFSPRTNADASSLLFGAETVDAFEIGLKINKRSWGFNAALFRQEFSNFQLNTFNGTSFVVQNINGCKSAKAANGTCEDTKPGLISEGVELEAYVAPTRYLRGTAGVTYAKAQFADQLVGNASGSTPLDPALFLLEGQDNSNAPRWVTTASLAWTPPIGGGYSGLLYVDTRMTGDHNTGSDLYPEKRQDGYIVTNARIGIRGPDERWAIEFWGQNIFDSDYTQVAFNSPLQSSSPNNQSTGQLGRFGTMSNQLFSAYLAEPRTYGITLRGKF</sequence>
<evidence type="ECO:0000256" key="4">
    <source>
        <dbReference type="ARBA" id="ARBA00022496"/>
    </source>
</evidence>
<evidence type="ECO:0000259" key="17">
    <source>
        <dbReference type="Pfam" id="PF07715"/>
    </source>
</evidence>
<evidence type="ECO:0000256" key="11">
    <source>
        <dbReference type="ARBA" id="ARBA00023237"/>
    </source>
</evidence>
<evidence type="ECO:0000256" key="6">
    <source>
        <dbReference type="ARBA" id="ARBA00022729"/>
    </source>
</evidence>
<keyword evidence="2 12" id="KW-0813">Transport</keyword>
<accession>A0ABR6NKL0</accession>
<evidence type="ECO:0000256" key="9">
    <source>
        <dbReference type="ARBA" id="ARBA00023077"/>
    </source>
</evidence>
<evidence type="ECO:0000256" key="15">
    <source>
        <dbReference type="SAM" id="SignalP"/>
    </source>
</evidence>
<keyword evidence="19" id="KW-1185">Reference proteome</keyword>
<evidence type="ECO:0000313" key="18">
    <source>
        <dbReference type="EMBL" id="MBB5987814.1"/>
    </source>
</evidence>
<evidence type="ECO:0000256" key="8">
    <source>
        <dbReference type="ARBA" id="ARBA00023065"/>
    </source>
</evidence>
<proteinExistence type="inferred from homology"/>
<keyword evidence="6 15" id="KW-0732">Signal</keyword>
<evidence type="ECO:0000256" key="5">
    <source>
        <dbReference type="ARBA" id="ARBA00022692"/>
    </source>
</evidence>
<keyword evidence="11 12" id="KW-0998">Cell outer membrane</keyword>
<name>A0ABR6NKL0_9SPHN</name>
<evidence type="ECO:0000256" key="3">
    <source>
        <dbReference type="ARBA" id="ARBA00022452"/>
    </source>
</evidence>
<dbReference type="InterPro" id="IPR010917">
    <property type="entry name" value="TonB_rcpt_CS"/>
</dbReference>
<feature type="signal peptide" evidence="15">
    <location>
        <begin position="1"/>
        <end position="25"/>
    </location>
</feature>
<dbReference type="SUPFAM" id="SSF56935">
    <property type="entry name" value="Porins"/>
    <property type="match status" value="1"/>
</dbReference>
<keyword evidence="9 14" id="KW-0798">TonB box</keyword>
<dbReference type="Pfam" id="PF00593">
    <property type="entry name" value="TonB_dep_Rec_b-barrel"/>
    <property type="match status" value="1"/>
</dbReference>
<evidence type="ECO:0000256" key="10">
    <source>
        <dbReference type="ARBA" id="ARBA00023136"/>
    </source>
</evidence>
<feature type="domain" description="TonB-dependent receptor-like beta-barrel" evidence="16">
    <location>
        <begin position="369"/>
        <end position="896"/>
    </location>
</feature>
<keyword evidence="18" id="KW-0675">Receptor</keyword>
<feature type="chain" id="PRO_5047050598" evidence="15">
    <location>
        <begin position="26"/>
        <end position="952"/>
    </location>
</feature>
<evidence type="ECO:0000256" key="12">
    <source>
        <dbReference type="PROSITE-ProRule" id="PRU01360"/>
    </source>
</evidence>
<evidence type="ECO:0000256" key="1">
    <source>
        <dbReference type="ARBA" id="ARBA00004571"/>
    </source>
</evidence>